<dbReference type="GO" id="GO:0017118">
    <property type="term" value="F:lipoyltransferase activity"/>
    <property type="evidence" value="ECO:0007669"/>
    <property type="project" value="TreeGrafter"/>
</dbReference>
<dbReference type="GeneID" id="36566941"/>
<comment type="similarity">
    <text evidence="3">Belongs to the LplA family.</text>
</comment>
<evidence type="ECO:0000259" key="5">
    <source>
        <dbReference type="PROSITE" id="PS51733"/>
    </source>
</evidence>
<dbReference type="CDD" id="cd16443">
    <property type="entry name" value="LplA"/>
    <property type="match status" value="1"/>
</dbReference>
<dbReference type="InterPro" id="IPR004562">
    <property type="entry name" value="LipoylTrfase_LipoateP_Ligase"/>
</dbReference>
<gene>
    <name evidence="6" type="ORF">C7M61_003553</name>
</gene>
<dbReference type="PANTHER" id="PTHR12561">
    <property type="entry name" value="LIPOATE-PROTEIN LIGASE"/>
    <property type="match status" value="1"/>
</dbReference>
<dbReference type="InterPro" id="IPR045864">
    <property type="entry name" value="aa-tRNA-synth_II/BPL/LPL"/>
</dbReference>
<evidence type="ECO:0000256" key="2">
    <source>
        <dbReference type="ARBA" id="ARBA00005085"/>
    </source>
</evidence>
<comment type="function">
    <text evidence="1">Catalyzes both the ATP-dependent activation of exogenously supplied lipoate to lipoyl-AMP and the transfer of the activated lipoyl onto the lipoyl domains of lipoate-dependent enzymes.</text>
</comment>
<protein>
    <recommendedName>
        <fullName evidence="4">Putative lipoate-protein ligase A</fullName>
    </recommendedName>
</protein>
<evidence type="ECO:0000313" key="7">
    <source>
        <dbReference type="Proteomes" id="UP000241107"/>
    </source>
</evidence>
<evidence type="ECO:0000256" key="3">
    <source>
        <dbReference type="ARBA" id="ARBA00008242"/>
    </source>
</evidence>
<evidence type="ECO:0000313" key="6">
    <source>
        <dbReference type="EMBL" id="PSK37126.1"/>
    </source>
</evidence>
<dbReference type="Gene3D" id="3.30.930.10">
    <property type="entry name" value="Bira Bifunctional Protein, Domain 2"/>
    <property type="match status" value="1"/>
</dbReference>
<reference evidence="6 7" key="1">
    <citation type="submission" date="2018-03" db="EMBL/GenBank/DDBJ databases">
        <title>Candida pseudohaemulonii genome assembly and annotation.</title>
        <authorList>
            <person name="Munoz J.F."/>
            <person name="Gade L.G."/>
            <person name="Chow N.A."/>
            <person name="Litvintseva A.P."/>
            <person name="Loparev V.N."/>
            <person name="Cuomo C.A."/>
        </authorList>
    </citation>
    <scope>NUCLEOTIDE SEQUENCE [LARGE SCALE GENOMIC DNA]</scope>
    <source>
        <strain evidence="6 7">B12108</strain>
    </source>
</reference>
<dbReference type="UniPathway" id="UPA00537">
    <property type="reaction ID" value="UER00595"/>
</dbReference>
<name>A0A2P7YMC3_9ASCO</name>
<evidence type="ECO:0000256" key="4">
    <source>
        <dbReference type="ARBA" id="ARBA00015925"/>
    </source>
</evidence>
<dbReference type="PROSITE" id="PS51733">
    <property type="entry name" value="BPL_LPL_CATALYTIC"/>
    <property type="match status" value="1"/>
</dbReference>
<dbReference type="AlphaFoldDB" id="A0A2P7YMC3"/>
<keyword evidence="7" id="KW-1185">Reference proteome</keyword>
<dbReference type="SUPFAM" id="SSF55681">
    <property type="entry name" value="Class II aaRS and biotin synthetases"/>
    <property type="match status" value="1"/>
</dbReference>
<dbReference type="Pfam" id="PF21948">
    <property type="entry name" value="LplA-B_cat"/>
    <property type="match status" value="1"/>
</dbReference>
<dbReference type="RefSeq" id="XP_024712977.1">
    <property type="nucleotide sequence ID" value="XM_024858890.1"/>
</dbReference>
<dbReference type="OrthoDB" id="201621at2759"/>
<sequence>MLHRLLRTVPVVRTAQARRIHVPFQDDLTPADDELFNLDGFQDYKELPDVLAHKKRMGLGSDEEPAERKPEPIKEQLLASSFVEATKKKQPLVFVSRLTNPYLNLAIEDYVYHNMPVPAAGEANCNRLMFYVNLPCVVIGKNQNPWREVNMPLLNSLRLPMVRRRSGGGTVVHDTGNVNYSFMTTKEAFDRQAFARVVCESTNKIAQEEKQIMVTERGDIVTIKDQLKVSGSAYKLTKGRLYHHGTMLLNLKLDVLRQLLHREELLGSIASLASVESVKLPVTNLHLDKEEFIEAVSSGFRDAYGIVEEAKEKEPEEMNENEFLGLQDFVNAFSERQCETFVVDEDTELPEEIEAMRNELTLWEWKFGSTAKFTHRFEKKERGLVVEFEVVKGRLKSMSVSGEDKDIEAMEFLQTMLEREGVPYTGSDVAGFITDDELSEWLGNAIDGLS</sequence>
<dbReference type="PANTHER" id="PTHR12561:SF3">
    <property type="entry name" value="LIPOYLTRANSFERASE 1, MITOCHONDRIAL"/>
    <property type="match status" value="1"/>
</dbReference>
<evidence type="ECO:0000256" key="1">
    <source>
        <dbReference type="ARBA" id="ARBA00003253"/>
    </source>
</evidence>
<dbReference type="STRING" id="418784.A0A2P7YMC3"/>
<feature type="domain" description="BPL/LPL catalytic" evidence="5">
    <location>
        <begin position="122"/>
        <end position="308"/>
    </location>
</feature>
<proteinExistence type="inferred from homology"/>
<organism evidence="6 7">
    <name type="scientific">Candidozyma pseudohaemuli</name>
    <dbReference type="NCBI Taxonomy" id="418784"/>
    <lineage>
        <taxon>Eukaryota</taxon>
        <taxon>Fungi</taxon>
        <taxon>Dikarya</taxon>
        <taxon>Ascomycota</taxon>
        <taxon>Saccharomycotina</taxon>
        <taxon>Pichiomycetes</taxon>
        <taxon>Metschnikowiaceae</taxon>
        <taxon>Candidozyma</taxon>
    </lineage>
</organism>
<dbReference type="EMBL" id="PYFQ01000009">
    <property type="protein sequence ID" value="PSK37126.1"/>
    <property type="molecule type" value="Genomic_DNA"/>
</dbReference>
<dbReference type="Proteomes" id="UP000241107">
    <property type="component" value="Unassembled WGS sequence"/>
</dbReference>
<comment type="caution">
    <text evidence="6">The sequence shown here is derived from an EMBL/GenBank/DDBJ whole genome shotgun (WGS) entry which is preliminary data.</text>
</comment>
<dbReference type="VEuPathDB" id="FungiDB:C7M61_003553"/>
<dbReference type="InterPro" id="IPR004143">
    <property type="entry name" value="BPL_LPL_catalytic"/>
</dbReference>
<accession>A0A2P7YMC3</accession>
<comment type="pathway">
    <text evidence="2">Protein modification; protein lipoylation via exogenous pathway; protein N(6)-(lipoyl)lysine from lipoate: step 2/2.</text>
</comment>
<dbReference type="GO" id="GO:0009249">
    <property type="term" value="P:protein lipoylation"/>
    <property type="evidence" value="ECO:0007669"/>
    <property type="project" value="InterPro"/>
</dbReference>
<dbReference type="GO" id="GO:0005739">
    <property type="term" value="C:mitochondrion"/>
    <property type="evidence" value="ECO:0007669"/>
    <property type="project" value="TreeGrafter"/>
</dbReference>